<dbReference type="GO" id="GO:0005576">
    <property type="term" value="C:extracellular region"/>
    <property type="evidence" value="ECO:0007669"/>
    <property type="project" value="InterPro"/>
</dbReference>
<evidence type="ECO:0000256" key="1">
    <source>
        <dbReference type="ARBA" id="ARBA00022669"/>
    </source>
</evidence>
<keyword evidence="4" id="KW-1015">Disulfide bond</keyword>
<feature type="chain" id="PRO_5010971797" description="Chitin-binding type-2 domain-containing protein" evidence="7">
    <location>
        <begin position="20"/>
        <end position="230"/>
    </location>
</feature>
<evidence type="ECO:0000259" key="8">
    <source>
        <dbReference type="PROSITE" id="PS50940"/>
    </source>
</evidence>
<dbReference type="HOGENOM" id="CLU_100350_0_0_1"/>
<proteinExistence type="predicted"/>
<dbReference type="Gene3D" id="2.170.140.10">
    <property type="entry name" value="Chitin binding domain"/>
    <property type="match status" value="1"/>
</dbReference>
<accession>N6TN68</accession>
<feature type="domain" description="Chitin-binding type-2" evidence="8">
    <location>
        <begin position="174"/>
        <end position="230"/>
    </location>
</feature>
<dbReference type="Proteomes" id="UP000019118">
    <property type="component" value="Unassembled WGS sequence"/>
</dbReference>
<dbReference type="InterPro" id="IPR002557">
    <property type="entry name" value="Chitin-bd_dom"/>
</dbReference>
<sequence>MTFSSVAALGFFLIVAANGAPSASLYQSVDCSNPTNQVILHPHPTSCSHYLQCNHGTPLERPCAPGTEFSPSIGVCVHPWQSDCTAEDSVEDEEDSEEPEAPEAPEAELEEEEEVEETTPQGSLEDEEVEEGNGIKGASEAESEEAAQPSSEEVEPAEDEAASEEGEPEAISPEVTCQSRADSFFLAEYPADCTTYVICNFGQAVLRSCSDGEYFNPSISTCTVDGSHCA</sequence>
<dbReference type="PANTHER" id="PTHR23301">
    <property type="entry name" value="CHITIN BINDING PERITROPHIN-A"/>
    <property type="match status" value="1"/>
</dbReference>
<keyword evidence="1" id="KW-0147">Chitin-binding</keyword>
<evidence type="ECO:0000256" key="2">
    <source>
        <dbReference type="ARBA" id="ARBA00022729"/>
    </source>
</evidence>
<dbReference type="SUPFAM" id="SSF57625">
    <property type="entry name" value="Invertebrate chitin-binding proteins"/>
    <property type="match status" value="2"/>
</dbReference>
<evidence type="ECO:0000256" key="4">
    <source>
        <dbReference type="ARBA" id="ARBA00023157"/>
    </source>
</evidence>
<feature type="compositionally biased region" description="Acidic residues" evidence="6">
    <location>
        <begin position="152"/>
        <end position="168"/>
    </location>
</feature>
<reference evidence="10" key="2">
    <citation type="submission" date="2024-08" db="UniProtKB">
        <authorList>
            <consortium name="EnsemblMetazoa"/>
        </authorList>
    </citation>
    <scope>IDENTIFICATION</scope>
</reference>
<organism evidence="9">
    <name type="scientific">Dendroctonus ponderosae</name>
    <name type="common">Mountain pine beetle</name>
    <dbReference type="NCBI Taxonomy" id="77166"/>
    <lineage>
        <taxon>Eukaryota</taxon>
        <taxon>Metazoa</taxon>
        <taxon>Ecdysozoa</taxon>
        <taxon>Arthropoda</taxon>
        <taxon>Hexapoda</taxon>
        <taxon>Insecta</taxon>
        <taxon>Pterygota</taxon>
        <taxon>Neoptera</taxon>
        <taxon>Endopterygota</taxon>
        <taxon>Coleoptera</taxon>
        <taxon>Polyphaga</taxon>
        <taxon>Cucujiformia</taxon>
        <taxon>Curculionidae</taxon>
        <taxon>Scolytinae</taxon>
        <taxon>Dendroctonus</taxon>
    </lineage>
</organism>
<feature type="domain" description="Chitin-binding type-2" evidence="8">
    <location>
        <begin position="28"/>
        <end position="86"/>
    </location>
</feature>
<dbReference type="EnsemblMetazoa" id="XM_019900627.1">
    <property type="protein sequence ID" value="XP_019756186.1"/>
    <property type="gene ID" value="LOC109534849"/>
</dbReference>
<evidence type="ECO:0000256" key="3">
    <source>
        <dbReference type="ARBA" id="ARBA00022737"/>
    </source>
</evidence>
<dbReference type="Pfam" id="PF01607">
    <property type="entry name" value="CBM_14"/>
    <property type="match status" value="2"/>
</dbReference>
<dbReference type="Gene3D" id="3.20.20.80">
    <property type="entry name" value="Glycosidases"/>
    <property type="match status" value="1"/>
</dbReference>
<feature type="region of interest" description="Disordered" evidence="6">
    <location>
        <begin position="84"/>
        <end position="175"/>
    </location>
</feature>
<dbReference type="OrthoDB" id="6020543at2759"/>
<evidence type="ECO:0000313" key="11">
    <source>
        <dbReference type="Proteomes" id="UP000019118"/>
    </source>
</evidence>
<keyword evidence="11" id="KW-1185">Reference proteome</keyword>
<dbReference type="AlphaFoldDB" id="N6TN68"/>
<dbReference type="GO" id="GO:0008061">
    <property type="term" value="F:chitin binding"/>
    <property type="evidence" value="ECO:0007669"/>
    <property type="project" value="UniProtKB-KW"/>
</dbReference>
<keyword evidence="2 7" id="KW-0732">Signal</keyword>
<dbReference type="SMART" id="SM00494">
    <property type="entry name" value="ChtBD2"/>
    <property type="match status" value="2"/>
</dbReference>
<dbReference type="KEGG" id="dpa:109534849"/>
<name>N6TN68_DENPD</name>
<dbReference type="PROSITE" id="PS50940">
    <property type="entry name" value="CHIT_BIND_II"/>
    <property type="match status" value="2"/>
</dbReference>
<evidence type="ECO:0000256" key="7">
    <source>
        <dbReference type="SAM" id="SignalP"/>
    </source>
</evidence>
<keyword evidence="3" id="KW-0677">Repeat</keyword>
<dbReference type="EMBL" id="KB740694">
    <property type="protein sequence ID" value="ENN79458.1"/>
    <property type="molecule type" value="Genomic_DNA"/>
</dbReference>
<evidence type="ECO:0000313" key="9">
    <source>
        <dbReference type="EMBL" id="ENN79458.1"/>
    </source>
</evidence>
<dbReference type="PANTHER" id="PTHR23301:SF0">
    <property type="entry name" value="CHITIN-BINDING TYPE-2 DOMAIN-CONTAINING PROTEIN-RELATED"/>
    <property type="match status" value="1"/>
</dbReference>
<feature type="non-terminal residue" evidence="9">
    <location>
        <position position="1"/>
    </location>
</feature>
<gene>
    <name evidence="10" type="primary">109534849</name>
    <name evidence="9" type="ORF">YQE_04102</name>
</gene>
<evidence type="ECO:0000256" key="5">
    <source>
        <dbReference type="ARBA" id="ARBA00023180"/>
    </source>
</evidence>
<evidence type="ECO:0000256" key="6">
    <source>
        <dbReference type="SAM" id="MobiDB-lite"/>
    </source>
</evidence>
<protein>
    <recommendedName>
        <fullName evidence="8">Chitin-binding type-2 domain-containing protein</fullName>
    </recommendedName>
</protein>
<reference evidence="9 11" key="1">
    <citation type="journal article" date="2013" name="Genome Biol.">
        <title>Draft genome of the mountain pine beetle, Dendroctonus ponderosae Hopkins, a major forest pest.</title>
        <authorList>
            <person name="Keeling C.I."/>
            <person name="Yuen M.M."/>
            <person name="Liao N.Y."/>
            <person name="Docking T.R."/>
            <person name="Chan S.K."/>
            <person name="Taylor G.A."/>
            <person name="Palmquist D.L."/>
            <person name="Jackman S.D."/>
            <person name="Nguyen A."/>
            <person name="Li M."/>
            <person name="Henderson H."/>
            <person name="Janes J.K."/>
            <person name="Zhao Y."/>
            <person name="Pandoh P."/>
            <person name="Moore R."/>
            <person name="Sperling F.A."/>
            <person name="Huber D.P."/>
            <person name="Birol I."/>
            <person name="Jones S.J."/>
            <person name="Bohlmann J."/>
        </authorList>
    </citation>
    <scope>NUCLEOTIDE SEQUENCE</scope>
</reference>
<feature type="compositionally biased region" description="Acidic residues" evidence="6">
    <location>
        <begin position="85"/>
        <end position="117"/>
    </location>
</feature>
<dbReference type="InterPro" id="IPR051940">
    <property type="entry name" value="Chitin_bind-dev_reg"/>
</dbReference>
<keyword evidence="5" id="KW-0325">Glycoprotein</keyword>
<feature type="signal peptide" evidence="7">
    <location>
        <begin position="1"/>
        <end position="19"/>
    </location>
</feature>
<dbReference type="InterPro" id="IPR036508">
    <property type="entry name" value="Chitin-bd_dom_sf"/>
</dbReference>
<evidence type="ECO:0000313" key="10">
    <source>
        <dbReference type="EnsemblMetazoa" id="XP_019756186.1"/>
    </source>
</evidence>